<evidence type="ECO:0000256" key="3">
    <source>
        <dbReference type="ARBA" id="ARBA00012953"/>
    </source>
</evidence>
<dbReference type="PANTHER" id="PTHR37311">
    <property type="entry name" value="2-PHOSPHOSULFOLACTATE PHOSPHATASE-RELATED"/>
    <property type="match status" value="1"/>
</dbReference>
<dbReference type="AlphaFoldDB" id="I2F364"/>
<dbReference type="HOGENOM" id="CLU_070028_0_0_0"/>
<keyword evidence="5 8" id="KW-0378">Hydrolase</keyword>
<evidence type="ECO:0000256" key="4">
    <source>
        <dbReference type="ARBA" id="ARBA00021948"/>
    </source>
</evidence>
<dbReference type="GO" id="GO:0000287">
    <property type="term" value="F:magnesium ion binding"/>
    <property type="evidence" value="ECO:0007669"/>
    <property type="project" value="UniProtKB-UniRule"/>
</dbReference>
<dbReference type="GO" id="GO:0050532">
    <property type="term" value="F:2-phosphosulfolactate phosphatase activity"/>
    <property type="evidence" value="ECO:0007669"/>
    <property type="project" value="UniProtKB-UniRule"/>
</dbReference>
<dbReference type="InterPro" id="IPR005238">
    <property type="entry name" value="ComB-like"/>
</dbReference>
<dbReference type="KEGG" id="mpg:Theba_0650"/>
<proteinExistence type="inferred from homology"/>
<reference evidence="9 10" key="1">
    <citation type="journal article" date="2012" name="Genome Biol. Evol.">
        <title>Genome Sequence of the Mesophilic Thermotogales Bacterium Mesotoga prima MesG1.Ag.4.2 Reveals the Largest Thermotogales Genome To Date.</title>
        <authorList>
            <person name="Zhaxybayeva O."/>
            <person name="Swithers K.S."/>
            <person name="Foght J."/>
            <person name="Green A.G."/>
            <person name="Bruce D."/>
            <person name="Detter C."/>
            <person name="Han S."/>
            <person name="Teshima H."/>
            <person name="Han J."/>
            <person name="Woyke T."/>
            <person name="Pitluck S."/>
            <person name="Nolan M."/>
            <person name="Ivanova N."/>
            <person name="Pati A."/>
            <person name="Land M.L."/>
            <person name="Dlutek M."/>
            <person name="Doolittle W.F."/>
            <person name="Noll K.M."/>
            <person name="Nesbo C.L."/>
        </authorList>
    </citation>
    <scope>NUCLEOTIDE SEQUENCE [LARGE SCALE GENOMIC DNA]</scope>
    <source>
        <strain evidence="10">mesG1.Ag.4.2</strain>
    </source>
</reference>
<dbReference type="Proteomes" id="UP000002881">
    <property type="component" value="Chromosome"/>
</dbReference>
<evidence type="ECO:0000256" key="8">
    <source>
        <dbReference type="HAMAP-Rule" id="MF_00490"/>
    </source>
</evidence>
<dbReference type="eggNOG" id="COG2045">
    <property type="taxonomic scope" value="Bacteria"/>
</dbReference>
<sequence length="231" mass="25296">MLLRVNLLPRTIDESTDLAVVIDVLRASSTITTALQLGAEKVIPVSNVRQALEERNRNPEVVLVGEREAMKIPGFDLGNSPVELSESFVKGKEVVMTTTNGTVAALKSRKAKRITVASFLNLESIAKHIEREKGRVEIQCAGSDGEPSLEDTLLAGALVKRLGDVGINDSCWIASFLYESVRIDLKDFISENGVHAKKLLSLGFSEDVSFCAKINLYDLVPLWRNNGFVRG</sequence>
<protein>
    <recommendedName>
        <fullName evidence="4 8">Probable 2-phosphosulfolactate phosphatase</fullName>
        <ecNumber evidence="3 8">3.1.3.71</ecNumber>
    </recommendedName>
</protein>
<dbReference type="GO" id="GO:0050545">
    <property type="term" value="F:sulfopyruvate decarboxylase activity"/>
    <property type="evidence" value="ECO:0007669"/>
    <property type="project" value="TreeGrafter"/>
</dbReference>
<comment type="similarity">
    <text evidence="2 8">Belongs to the ComB family.</text>
</comment>
<evidence type="ECO:0000256" key="1">
    <source>
        <dbReference type="ARBA" id="ARBA00001946"/>
    </source>
</evidence>
<evidence type="ECO:0000313" key="10">
    <source>
        <dbReference type="Proteomes" id="UP000002881"/>
    </source>
</evidence>
<evidence type="ECO:0000313" key="9">
    <source>
        <dbReference type="EMBL" id="AFK06367.1"/>
    </source>
</evidence>
<evidence type="ECO:0000256" key="5">
    <source>
        <dbReference type="ARBA" id="ARBA00022801"/>
    </source>
</evidence>
<dbReference type="EMBL" id="CP003532">
    <property type="protein sequence ID" value="AFK06367.1"/>
    <property type="molecule type" value="Genomic_DNA"/>
</dbReference>
<accession>I2F364</accession>
<dbReference type="FunFam" id="3.90.1560.10:FF:000001">
    <property type="entry name" value="Probable 2-phosphosulfolactate phosphatase"/>
    <property type="match status" value="1"/>
</dbReference>
<comment type="catalytic activity">
    <reaction evidence="7 8">
        <text>(2R)-O-phospho-3-sulfolactate + H2O = (2R)-3-sulfolactate + phosphate</text>
        <dbReference type="Rhea" id="RHEA:23416"/>
        <dbReference type="ChEBI" id="CHEBI:15377"/>
        <dbReference type="ChEBI" id="CHEBI:15597"/>
        <dbReference type="ChEBI" id="CHEBI:43474"/>
        <dbReference type="ChEBI" id="CHEBI:58738"/>
        <dbReference type="EC" id="3.1.3.71"/>
    </reaction>
</comment>
<dbReference type="Gene3D" id="3.90.1560.10">
    <property type="entry name" value="ComB-like"/>
    <property type="match status" value="1"/>
</dbReference>
<evidence type="ECO:0000256" key="2">
    <source>
        <dbReference type="ARBA" id="ARBA00009997"/>
    </source>
</evidence>
<name>I2F364_9BACT</name>
<dbReference type="RefSeq" id="WP_014730443.1">
    <property type="nucleotide sequence ID" value="NC_017934.1"/>
</dbReference>
<evidence type="ECO:0000256" key="6">
    <source>
        <dbReference type="ARBA" id="ARBA00022842"/>
    </source>
</evidence>
<dbReference type="InterPro" id="IPR036702">
    <property type="entry name" value="ComB-like_sf"/>
</dbReference>
<organism evidence="9 10">
    <name type="scientific">Mesotoga prima MesG1.Ag.4.2</name>
    <dbReference type="NCBI Taxonomy" id="660470"/>
    <lineage>
        <taxon>Bacteria</taxon>
        <taxon>Thermotogati</taxon>
        <taxon>Thermotogota</taxon>
        <taxon>Thermotogae</taxon>
        <taxon>Kosmotogales</taxon>
        <taxon>Kosmotogaceae</taxon>
        <taxon>Mesotoga</taxon>
    </lineage>
</organism>
<dbReference type="Pfam" id="PF04029">
    <property type="entry name" value="2-ph_phosp"/>
    <property type="match status" value="1"/>
</dbReference>
<gene>
    <name evidence="8" type="primary">comB</name>
    <name evidence="9" type="ORF">Theba_0650</name>
</gene>
<dbReference type="STRING" id="660470.Theba_0650"/>
<keyword evidence="6 8" id="KW-0460">Magnesium</keyword>
<dbReference type="GeneID" id="87106494"/>
<dbReference type="EC" id="3.1.3.71" evidence="3 8"/>
<dbReference type="HAMAP" id="MF_00490">
    <property type="entry name" value="ComB"/>
    <property type="match status" value="1"/>
</dbReference>
<dbReference type="SUPFAM" id="SSF142823">
    <property type="entry name" value="ComB-like"/>
    <property type="match status" value="1"/>
</dbReference>
<evidence type="ECO:0000256" key="7">
    <source>
        <dbReference type="ARBA" id="ARBA00033711"/>
    </source>
</evidence>
<dbReference type="PANTHER" id="PTHR37311:SF1">
    <property type="entry name" value="2-PHOSPHOSULFOLACTATE PHOSPHATASE-RELATED"/>
    <property type="match status" value="1"/>
</dbReference>
<keyword evidence="10" id="KW-1185">Reference proteome</keyword>
<comment type="cofactor">
    <cofactor evidence="1 8">
        <name>Mg(2+)</name>
        <dbReference type="ChEBI" id="CHEBI:18420"/>
    </cofactor>
</comment>